<gene>
    <name evidence="2" type="ORF">EVAR_9339_1</name>
</gene>
<reference evidence="2 3" key="1">
    <citation type="journal article" date="2019" name="Commun. Biol.">
        <title>The bagworm genome reveals a unique fibroin gene that provides high tensile strength.</title>
        <authorList>
            <person name="Kono N."/>
            <person name="Nakamura H."/>
            <person name="Ohtoshi R."/>
            <person name="Tomita M."/>
            <person name="Numata K."/>
            <person name="Arakawa K."/>
        </authorList>
    </citation>
    <scope>NUCLEOTIDE SEQUENCE [LARGE SCALE GENOMIC DNA]</scope>
</reference>
<dbReference type="AlphaFoldDB" id="A0A4C1YTM9"/>
<feature type="region of interest" description="Disordered" evidence="1">
    <location>
        <begin position="331"/>
        <end position="361"/>
    </location>
</feature>
<dbReference type="Proteomes" id="UP000299102">
    <property type="component" value="Unassembled WGS sequence"/>
</dbReference>
<proteinExistence type="predicted"/>
<keyword evidence="3" id="KW-1185">Reference proteome</keyword>
<organism evidence="2 3">
    <name type="scientific">Eumeta variegata</name>
    <name type="common">Bagworm moth</name>
    <name type="synonym">Eumeta japonica</name>
    <dbReference type="NCBI Taxonomy" id="151549"/>
    <lineage>
        <taxon>Eukaryota</taxon>
        <taxon>Metazoa</taxon>
        <taxon>Ecdysozoa</taxon>
        <taxon>Arthropoda</taxon>
        <taxon>Hexapoda</taxon>
        <taxon>Insecta</taxon>
        <taxon>Pterygota</taxon>
        <taxon>Neoptera</taxon>
        <taxon>Endopterygota</taxon>
        <taxon>Lepidoptera</taxon>
        <taxon>Glossata</taxon>
        <taxon>Ditrysia</taxon>
        <taxon>Tineoidea</taxon>
        <taxon>Psychidae</taxon>
        <taxon>Oiketicinae</taxon>
        <taxon>Eumeta</taxon>
    </lineage>
</organism>
<feature type="region of interest" description="Disordered" evidence="1">
    <location>
        <begin position="413"/>
        <end position="446"/>
    </location>
</feature>
<evidence type="ECO:0000313" key="3">
    <source>
        <dbReference type="Proteomes" id="UP000299102"/>
    </source>
</evidence>
<sequence>MKQKLFGPAINIARRQRRGQADGQTTAVRRRRLSCRSAANGPGVLRGSRGLTGELPKVNRVLVYLAQITWRSDMMKNRQKKEKELLGDEVCAVVPQVVLRESCNQRQRNRNIEVACKQHEEPLMSYGVYLWVHAADIIELSRCKNEAFARLTGSDLWYLLKVTTERIDRFTPLGTFNERTNGIPLGVRAENVLDVIASCSKWNRTYISKYGRVSACSGGLARPPIALQRDMIRVTVAKCDRLYADSAVGFASPPTQQFRLSPLYLLCESSEIPLLRLLIYSPFMVSPLGLRVFMAVMNTIFLYDSHVRLSRISCRRSRYVSSAAFPDPRQIPGASRPDPVIPVNNARRRRGDRARDLVRPHTPRRGIPLFRRAKGIRGANDHAAERAAANPRNMECGNTWKMGNVISFPRAERARRRENTRGRKTTKQRLKKYAGARRRPDAEIPPFSALNGETLWEI</sequence>
<evidence type="ECO:0000313" key="2">
    <source>
        <dbReference type="EMBL" id="GBP78333.1"/>
    </source>
</evidence>
<comment type="caution">
    <text evidence="2">The sequence shown here is derived from an EMBL/GenBank/DDBJ whole genome shotgun (WGS) entry which is preliminary data.</text>
</comment>
<name>A0A4C1YTM9_EUMVA</name>
<dbReference type="EMBL" id="BGZK01001366">
    <property type="protein sequence ID" value="GBP78333.1"/>
    <property type="molecule type" value="Genomic_DNA"/>
</dbReference>
<protein>
    <submittedName>
        <fullName evidence="2">Uncharacterized protein</fullName>
    </submittedName>
</protein>
<feature type="compositionally biased region" description="Basic residues" evidence="1">
    <location>
        <begin position="422"/>
        <end position="437"/>
    </location>
</feature>
<accession>A0A4C1YTM9</accession>
<evidence type="ECO:0000256" key="1">
    <source>
        <dbReference type="SAM" id="MobiDB-lite"/>
    </source>
</evidence>